<feature type="domain" description="PhoU" evidence="8">
    <location>
        <begin position="120"/>
        <end position="203"/>
    </location>
</feature>
<dbReference type="InterPro" id="IPR038078">
    <property type="entry name" value="PhoU-like_sf"/>
</dbReference>
<dbReference type="Gene3D" id="1.20.58.220">
    <property type="entry name" value="Phosphate transport system protein phou homolog 2, domain 2"/>
    <property type="match status" value="1"/>
</dbReference>
<protein>
    <recommendedName>
        <fullName evidence="7">Phosphate-specific transport system accessory protein PhoU</fullName>
    </recommendedName>
</protein>
<evidence type="ECO:0000256" key="3">
    <source>
        <dbReference type="ARBA" id="ARBA00011738"/>
    </source>
</evidence>
<evidence type="ECO:0000256" key="6">
    <source>
        <dbReference type="ARBA" id="ARBA00022592"/>
    </source>
</evidence>
<dbReference type="GO" id="GO:0005737">
    <property type="term" value="C:cytoplasm"/>
    <property type="evidence" value="ECO:0007669"/>
    <property type="project" value="UniProtKB-SubCell"/>
</dbReference>
<evidence type="ECO:0000313" key="10">
    <source>
        <dbReference type="Proteomes" id="UP000824175"/>
    </source>
</evidence>
<dbReference type="PANTHER" id="PTHR42930">
    <property type="entry name" value="PHOSPHATE-SPECIFIC TRANSPORT SYSTEM ACCESSORY PROTEIN PHOU"/>
    <property type="match status" value="1"/>
</dbReference>
<dbReference type="EMBL" id="DVMJ01000055">
    <property type="protein sequence ID" value="HIU13719.1"/>
    <property type="molecule type" value="Genomic_DNA"/>
</dbReference>
<dbReference type="PANTHER" id="PTHR42930:SF3">
    <property type="entry name" value="PHOSPHATE-SPECIFIC TRANSPORT SYSTEM ACCESSORY PROTEIN PHOU"/>
    <property type="match status" value="1"/>
</dbReference>
<organism evidence="9 10">
    <name type="scientific">Candidatus Fimiplasma intestinipullorum</name>
    <dbReference type="NCBI Taxonomy" id="2840825"/>
    <lineage>
        <taxon>Bacteria</taxon>
        <taxon>Bacillati</taxon>
        <taxon>Bacillota</taxon>
        <taxon>Clostridia</taxon>
        <taxon>Eubacteriales</taxon>
        <taxon>Candidatus Fimiplasma</taxon>
    </lineage>
</organism>
<comment type="function">
    <text evidence="7">Plays a role in the regulation of phosphate uptake.</text>
</comment>
<dbReference type="Proteomes" id="UP000824175">
    <property type="component" value="Unassembled WGS sequence"/>
</dbReference>
<reference evidence="9" key="2">
    <citation type="journal article" date="2021" name="PeerJ">
        <title>Extensive microbial diversity within the chicken gut microbiome revealed by metagenomics and culture.</title>
        <authorList>
            <person name="Gilroy R."/>
            <person name="Ravi A."/>
            <person name="Getino M."/>
            <person name="Pursley I."/>
            <person name="Horton D.L."/>
            <person name="Alikhan N.F."/>
            <person name="Baker D."/>
            <person name="Gharbi K."/>
            <person name="Hall N."/>
            <person name="Watson M."/>
            <person name="Adriaenssens E.M."/>
            <person name="Foster-Nyarko E."/>
            <person name="Jarju S."/>
            <person name="Secka A."/>
            <person name="Antonio M."/>
            <person name="Oren A."/>
            <person name="Chaudhuri R.R."/>
            <person name="La Ragione R."/>
            <person name="Hildebrand F."/>
            <person name="Pallen M.J."/>
        </authorList>
    </citation>
    <scope>NUCLEOTIDE SEQUENCE</scope>
    <source>
        <strain evidence="9">CHK195-11698</strain>
    </source>
</reference>
<comment type="caution">
    <text evidence="9">The sequence shown here is derived from an EMBL/GenBank/DDBJ whole genome shotgun (WGS) entry which is preliminary data.</text>
</comment>
<sequence length="213" mass="24177">MRDSYTHQLETLQKEVQVLGHMCTANIGKSLHGIFNQSEDILDELIEDYHAARVKQQEISSLCMQLLLLQQPVAKDLRLISASLKIASDLDRISSHAREMADLGKLIIDQEVFDKDAVQAMGASTIKMVSQAITAYANGDLNLAGHVERKDDKIDDTYARIREELISRMNHEHEDIEHLVNQLMVIKYLERIADHACHIARWTIYIATGDQSE</sequence>
<dbReference type="GO" id="GO:0030643">
    <property type="term" value="P:intracellular phosphate ion homeostasis"/>
    <property type="evidence" value="ECO:0007669"/>
    <property type="project" value="InterPro"/>
</dbReference>
<dbReference type="InterPro" id="IPR028366">
    <property type="entry name" value="PhoU"/>
</dbReference>
<accession>A0A9D1L0F9</accession>
<dbReference type="GO" id="GO:0006817">
    <property type="term" value="P:phosphate ion transport"/>
    <property type="evidence" value="ECO:0007669"/>
    <property type="project" value="UniProtKB-KW"/>
</dbReference>
<keyword evidence="5 7" id="KW-0963">Cytoplasm</keyword>
<evidence type="ECO:0000256" key="4">
    <source>
        <dbReference type="ARBA" id="ARBA00022448"/>
    </source>
</evidence>
<keyword evidence="6 7" id="KW-0592">Phosphate transport</keyword>
<dbReference type="Pfam" id="PF01895">
    <property type="entry name" value="PhoU"/>
    <property type="match status" value="2"/>
</dbReference>
<dbReference type="FunFam" id="1.20.58.220:FF:000004">
    <property type="entry name" value="Phosphate-specific transport system accessory protein PhoU"/>
    <property type="match status" value="1"/>
</dbReference>
<reference evidence="9" key="1">
    <citation type="submission" date="2020-10" db="EMBL/GenBank/DDBJ databases">
        <authorList>
            <person name="Gilroy R."/>
        </authorList>
    </citation>
    <scope>NUCLEOTIDE SEQUENCE</scope>
    <source>
        <strain evidence="9">CHK195-11698</strain>
    </source>
</reference>
<dbReference type="InterPro" id="IPR026022">
    <property type="entry name" value="PhoU_dom"/>
</dbReference>
<comment type="subunit">
    <text evidence="3 7">Homodimer.</text>
</comment>
<gene>
    <name evidence="9" type="primary">phoU</name>
    <name evidence="9" type="ORF">IAD15_06575</name>
</gene>
<keyword evidence="4 7" id="KW-0813">Transport</keyword>
<dbReference type="SUPFAM" id="SSF109755">
    <property type="entry name" value="PhoU-like"/>
    <property type="match status" value="1"/>
</dbReference>
<evidence type="ECO:0000256" key="7">
    <source>
        <dbReference type="PIRNR" id="PIRNR003107"/>
    </source>
</evidence>
<feature type="domain" description="PhoU" evidence="8">
    <location>
        <begin position="19"/>
        <end position="102"/>
    </location>
</feature>
<proteinExistence type="inferred from homology"/>
<dbReference type="GO" id="GO:0045936">
    <property type="term" value="P:negative regulation of phosphate metabolic process"/>
    <property type="evidence" value="ECO:0007669"/>
    <property type="project" value="InterPro"/>
</dbReference>
<evidence type="ECO:0000256" key="2">
    <source>
        <dbReference type="ARBA" id="ARBA00008107"/>
    </source>
</evidence>
<evidence type="ECO:0000313" key="9">
    <source>
        <dbReference type="EMBL" id="HIU13719.1"/>
    </source>
</evidence>
<comment type="subcellular location">
    <subcellularLocation>
        <location evidence="1 7">Cytoplasm</location>
    </subcellularLocation>
</comment>
<dbReference type="PIRSF" id="PIRSF003107">
    <property type="entry name" value="PhoU"/>
    <property type="match status" value="1"/>
</dbReference>
<evidence type="ECO:0000259" key="8">
    <source>
        <dbReference type="Pfam" id="PF01895"/>
    </source>
</evidence>
<dbReference type="AlphaFoldDB" id="A0A9D1L0F9"/>
<evidence type="ECO:0000256" key="1">
    <source>
        <dbReference type="ARBA" id="ARBA00004496"/>
    </source>
</evidence>
<comment type="similarity">
    <text evidence="2 7">Belongs to the PhoU family.</text>
</comment>
<evidence type="ECO:0000256" key="5">
    <source>
        <dbReference type="ARBA" id="ARBA00022490"/>
    </source>
</evidence>
<name>A0A9D1L0F9_9FIRM</name>
<dbReference type="NCBIfam" id="TIGR02135">
    <property type="entry name" value="phoU_full"/>
    <property type="match status" value="1"/>
</dbReference>